<gene>
    <name evidence="1" type="ORF">CLOACE_22740</name>
</gene>
<dbReference type="STRING" id="1121290.CLAOCE_22740"/>
<dbReference type="EMBL" id="LZFO01000063">
    <property type="protein sequence ID" value="OFH98053.1"/>
    <property type="molecule type" value="Genomic_DNA"/>
</dbReference>
<dbReference type="Pfam" id="PF19610">
    <property type="entry name" value="DUF6115"/>
    <property type="match status" value="1"/>
</dbReference>
<accession>A0A1E8EUY6</accession>
<keyword evidence="2" id="KW-1185">Reference proteome</keyword>
<dbReference type="AlphaFoldDB" id="A0A1E8EUY6"/>
<evidence type="ECO:0000313" key="1">
    <source>
        <dbReference type="EMBL" id="OFH98053.1"/>
    </source>
</evidence>
<proteinExistence type="predicted"/>
<dbReference type="Proteomes" id="UP000175744">
    <property type="component" value="Unassembled WGS sequence"/>
</dbReference>
<dbReference type="InterPro" id="IPR046118">
    <property type="entry name" value="DUF6115"/>
</dbReference>
<dbReference type="RefSeq" id="WP_070111367.1">
    <property type="nucleotide sequence ID" value="NZ_LZFO01000063.1"/>
</dbReference>
<comment type="caution">
    <text evidence="1">The sequence shown here is derived from an EMBL/GenBank/DDBJ whole genome shotgun (WGS) entry which is preliminary data.</text>
</comment>
<evidence type="ECO:0000313" key="2">
    <source>
        <dbReference type="Proteomes" id="UP000175744"/>
    </source>
</evidence>
<sequence length="164" mass="19206">MFTALILIIIGILLIFLNMKAINKEKHNFQDTLEYKSQYMDEVDFKIGNVRREFAETILEIQQEIEYIKLNYNINDNYIKNDLKKDYNKAIKIYNKIYSESKIEDNEEVSSSENVSSNEKSEINSIKVNEINKMLKEGITVDEIAKKLKIGKGEVLLVKELFLK</sequence>
<dbReference type="OrthoDB" id="1957165at2"/>
<protein>
    <submittedName>
        <fullName evidence="1">Uncharacterized protein</fullName>
    </submittedName>
</protein>
<name>A0A1E8EUY6_9CLOT</name>
<reference evidence="1 2" key="1">
    <citation type="submission" date="2016-06" db="EMBL/GenBank/DDBJ databases">
        <title>Genome sequence of Clostridium acetireducens DSM 10703.</title>
        <authorList>
            <person name="Poehlein A."/>
            <person name="Fluechter S."/>
            <person name="Duerre P."/>
            <person name="Daniel R."/>
        </authorList>
    </citation>
    <scope>NUCLEOTIDE SEQUENCE [LARGE SCALE GENOMIC DNA]</scope>
    <source>
        <strain evidence="1 2">DSM 10703</strain>
    </source>
</reference>
<organism evidence="1 2">
    <name type="scientific">Clostridium acetireducens DSM 10703</name>
    <dbReference type="NCBI Taxonomy" id="1121290"/>
    <lineage>
        <taxon>Bacteria</taxon>
        <taxon>Bacillati</taxon>
        <taxon>Bacillota</taxon>
        <taxon>Clostridia</taxon>
        <taxon>Eubacteriales</taxon>
        <taxon>Clostridiaceae</taxon>
        <taxon>Clostridium</taxon>
    </lineage>
</organism>